<dbReference type="Proteomes" id="UP001066276">
    <property type="component" value="Chromosome 1_2"/>
</dbReference>
<reference evidence="2" key="1">
    <citation type="journal article" date="2022" name="bioRxiv">
        <title>Sequencing and chromosome-scale assembly of the giantPleurodeles waltlgenome.</title>
        <authorList>
            <person name="Brown T."/>
            <person name="Elewa A."/>
            <person name="Iarovenko S."/>
            <person name="Subramanian E."/>
            <person name="Araus A.J."/>
            <person name="Petzold A."/>
            <person name="Susuki M."/>
            <person name="Suzuki K.-i.T."/>
            <person name="Hayashi T."/>
            <person name="Toyoda A."/>
            <person name="Oliveira C."/>
            <person name="Osipova E."/>
            <person name="Leigh N.D."/>
            <person name="Simon A."/>
            <person name="Yun M.H."/>
        </authorList>
    </citation>
    <scope>NUCLEOTIDE SEQUENCE</scope>
    <source>
        <strain evidence="2">20211129_DDA</strain>
        <tissue evidence="2">Liver</tissue>
    </source>
</reference>
<feature type="compositionally biased region" description="Basic and acidic residues" evidence="1">
    <location>
        <begin position="58"/>
        <end position="68"/>
    </location>
</feature>
<keyword evidence="3" id="KW-1185">Reference proteome</keyword>
<comment type="caution">
    <text evidence="2">The sequence shown here is derived from an EMBL/GenBank/DDBJ whole genome shotgun (WGS) entry which is preliminary data.</text>
</comment>
<proteinExistence type="predicted"/>
<sequence length="217" mass="24424">MRRSASGPQGEKESERRRSKKKRSKTEERETERTPRREPQTGGSGEPKRGLSSTGELRTTKQTKETGTTRRPGKQSATAHHASGEAWQTQASLGHSPFELLFSRQPRTLLEMLAEQWEETEEEVKNLLTYTSELRENLHMVWEEAHTTLRDAQSEQKQWCADAAEGGSEIQEPDGYSRSGSSFMILRSEIAFGIRVSHVAKAVMLGEVLNPLSNSKL</sequence>
<evidence type="ECO:0000313" key="3">
    <source>
        <dbReference type="Proteomes" id="UP001066276"/>
    </source>
</evidence>
<accession>A0AAV7W4P3</accession>
<feature type="compositionally biased region" description="Basic and acidic residues" evidence="1">
    <location>
        <begin position="25"/>
        <end position="39"/>
    </location>
</feature>
<evidence type="ECO:0000313" key="2">
    <source>
        <dbReference type="EMBL" id="KAJ1207512.1"/>
    </source>
</evidence>
<gene>
    <name evidence="2" type="ORF">NDU88_002903</name>
</gene>
<protein>
    <submittedName>
        <fullName evidence="2">Uncharacterized protein</fullName>
    </submittedName>
</protein>
<organism evidence="2 3">
    <name type="scientific">Pleurodeles waltl</name>
    <name type="common">Iberian ribbed newt</name>
    <dbReference type="NCBI Taxonomy" id="8319"/>
    <lineage>
        <taxon>Eukaryota</taxon>
        <taxon>Metazoa</taxon>
        <taxon>Chordata</taxon>
        <taxon>Craniata</taxon>
        <taxon>Vertebrata</taxon>
        <taxon>Euteleostomi</taxon>
        <taxon>Amphibia</taxon>
        <taxon>Batrachia</taxon>
        <taxon>Caudata</taxon>
        <taxon>Salamandroidea</taxon>
        <taxon>Salamandridae</taxon>
        <taxon>Pleurodelinae</taxon>
        <taxon>Pleurodeles</taxon>
    </lineage>
</organism>
<feature type="region of interest" description="Disordered" evidence="1">
    <location>
        <begin position="1"/>
        <end position="91"/>
    </location>
</feature>
<dbReference type="AlphaFoldDB" id="A0AAV7W4P3"/>
<evidence type="ECO:0000256" key="1">
    <source>
        <dbReference type="SAM" id="MobiDB-lite"/>
    </source>
</evidence>
<name>A0AAV7W4P3_PLEWA</name>
<dbReference type="EMBL" id="JANPWB010000002">
    <property type="protein sequence ID" value="KAJ1207512.1"/>
    <property type="molecule type" value="Genomic_DNA"/>
</dbReference>